<evidence type="ECO:0000256" key="6">
    <source>
        <dbReference type="ARBA" id="ARBA00022927"/>
    </source>
</evidence>
<keyword evidence="4 9" id="KW-0812">Transmembrane</keyword>
<feature type="transmembrane region" description="Helical" evidence="9">
    <location>
        <begin position="109"/>
        <end position="135"/>
    </location>
</feature>
<dbReference type="InterPro" id="IPR025966">
    <property type="entry name" value="OppC_N"/>
</dbReference>
<keyword evidence="8 9" id="KW-0472">Membrane</keyword>
<reference evidence="11 12" key="1">
    <citation type="submission" date="2016-08" db="EMBL/GenBank/DDBJ databases">
        <authorList>
            <person name="Seilhamer J.J."/>
        </authorList>
    </citation>
    <scope>NUCLEOTIDE SEQUENCE [LARGE SCALE GENOMIC DNA]</scope>
    <source>
        <strain evidence="11 12">P1-7</strain>
    </source>
</reference>
<comment type="similarity">
    <text evidence="9">Belongs to the binding-protein-dependent transport system permease family.</text>
</comment>
<dbReference type="SUPFAM" id="SSF161098">
    <property type="entry name" value="MetI-like"/>
    <property type="match status" value="1"/>
</dbReference>
<proteinExistence type="inferred from homology"/>
<dbReference type="Pfam" id="PF12911">
    <property type="entry name" value="OppC_N"/>
    <property type="match status" value="1"/>
</dbReference>
<accession>A0A1C3UDA7</accession>
<evidence type="ECO:0000256" key="8">
    <source>
        <dbReference type="ARBA" id="ARBA00023136"/>
    </source>
</evidence>
<feature type="transmembrane region" description="Helical" evidence="9">
    <location>
        <begin position="229"/>
        <end position="254"/>
    </location>
</feature>
<gene>
    <name evidence="11" type="ORF">GA0061101_102166</name>
</gene>
<keyword evidence="3" id="KW-1003">Cell membrane</keyword>
<evidence type="ECO:0000313" key="11">
    <source>
        <dbReference type="EMBL" id="SCB13506.1"/>
    </source>
</evidence>
<keyword evidence="5" id="KW-0571">Peptide transport</keyword>
<dbReference type="Gene3D" id="1.10.3720.10">
    <property type="entry name" value="MetI-like"/>
    <property type="match status" value="1"/>
</dbReference>
<evidence type="ECO:0000256" key="9">
    <source>
        <dbReference type="RuleBase" id="RU363032"/>
    </source>
</evidence>
<dbReference type="Proteomes" id="UP000199205">
    <property type="component" value="Unassembled WGS sequence"/>
</dbReference>
<comment type="subcellular location">
    <subcellularLocation>
        <location evidence="1 9">Cell membrane</location>
        <topology evidence="1 9">Multi-pass membrane protein</topology>
    </subcellularLocation>
</comment>
<dbReference type="InterPro" id="IPR050366">
    <property type="entry name" value="BP-dependent_transpt_permease"/>
</dbReference>
<evidence type="ECO:0000256" key="4">
    <source>
        <dbReference type="ARBA" id="ARBA00022692"/>
    </source>
</evidence>
<dbReference type="PANTHER" id="PTHR43386:SF1">
    <property type="entry name" value="D,D-DIPEPTIDE TRANSPORT SYSTEM PERMEASE PROTEIN DDPC-RELATED"/>
    <property type="match status" value="1"/>
</dbReference>
<evidence type="ECO:0000256" key="5">
    <source>
        <dbReference type="ARBA" id="ARBA00022856"/>
    </source>
</evidence>
<dbReference type="GO" id="GO:0071916">
    <property type="term" value="F:dipeptide transmembrane transporter activity"/>
    <property type="evidence" value="ECO:0007669"/>
    <property type="project" value="TreeGrafter"/>
</dbReference>
<dbReference type="RefSeq" id="WP_037195800.1">
    <property type="nucleotide sequence ID" value="NZ_FMAF01000002.1"/>
</dbReference>
<feature type="transmembrane region" description="Helical" evidence="9">
    <location>
        <begin position="274"/>
        <end position="296"/>
    </location>
</feature>
<name>A0A1C3UDA7_9HYPH</name>
<dbReference type="GO" id="GO:0015031">
    <property type="term" value="P:protein transport"/>
    <property type="evidence" value="ECO:0007669"/>
    <property type="project" value="UniProtKB-KW"/>
</dbReference>
<feature type="transmembrane region" description="Helical" evidence="9">
    <location>
        <begin position="44"/>
        <end position="66"/>
    </location>
</feature>
<dbReference type="EMBL" id="FMAF01000002">
    <property type="protein sequence ID" value="SCB13506.1"/>
    <property type="molecule type" value="Genomic_DNA"/>
</dbReference>
<feature type="domain" description="ABC transmembrane type-1" evidence="10">
    <location>
        <begin position="111"/>
        <end position="296"/>
    </location>
</feature>
<dbReference type="InterPro" id="IPR000515">
    <property type="entry name" value="MetI-like"/>
</dbReference>
<dbReference type="InterPro" id="IPR035906">
    <property type="entry name" value="MetI-like_sf"/>
</dbReference>
<dbReference type="PROSITE" id="PS50928">
    <property type="entry name" value="ABC_TM1"/>
    <property type="match status" value="1"/>
</dbReference>
<organism evidence="11 12">
    <name type="scientific">Rhizobium lusitanum</name>
    <dbReference type="NCBI Taxonomy" id="293958"/>
    <lineage>
        <taxon>Bacteria</taxon>
        <taxon>Pseudomonadati</taxon>
        <taxon>Pseudomonadota</taxon>
        <taxon>Alphaproteobacteria</taxon>
        <taxon>Hyphomicrobiales</taxon>
        <taxon>Rhizobiaceae</taxon>
        <taxon>Rhizobium/Agrobacterium group</taxon>
        <taxon>Rhizobium</taxon>
    </lineage>
</organism>
<dbReference type="OrthoDB" id="9805884at2"/>
<keyword evidence="2 9" id="KW-0813">Transport</keyword>
<evidence type="ECO:0000256" key="7">
    <source>
        <dbReference type="ARBA" id="ARBA00022989"/>
    </source>
</evidence>
<evidence type="ECO:0000256" key="2">
    <source>
        <dbReference type="ARBA" id="ARBA00022448"/>
    </source>
</evidence>
<dbReference type="AlphaFoldDB" id="A0A1C3UDA7"/>
<evidence type="ECO:0000256" key="3">
    <source>
        <dbReference type="ARBA" id="ARBA00022475"/>
    </source>
</evidence>
<protein>
    <submittedName>
        <fullName evidence="11">Peptide/nickel transport system permease protein</fullName>
    </submittedName>
</protein>
<keyword evidence="7 9" id="KW-1133">Transmembrane helix</keyword>
<evidence type="ECO:0000256" key="1">
    <source>
        <dbReference type="ARBA" id="ARBA00004651"/>
    </source>
</evidence>
<dbReference type="Pfam" id="PF00528">
    <property type="entry name" value="BPD_transp_1"/>
    <property type="match status" value="1"/>
</dbReference>
<dbReference type="CDD" id="cd06261">
    <property type="entry name" value="TM_PBP2"/>
    <property type="match status" value="1"/>
</dbReference>
<dbReference type="PANTHER" id="PTHR43386">
    <property type="entry name" value="OLIGOPEPTIDE TRANSPORT SYSTEM PERMEASE PROTEIN APPC"/>
    <property type="match status" value="1"/>
</dbReference>
<feature type="transmembrane region" description="Helical" evidence="9">
    <location>
        <begin position="156"/>
        <end position="181"/>
    </location>
</feature>
<dbReference type="GO" id="GO:0005886">
    <property type="term" value="C:plasma membrane"/>
    <property type="evidence" value="ECO:0007669"/>
    <property type="project" value="UniProtKB-SubCell"/>
</dbReference>
<sequence>MTATAETTHLGWRDWLLSDRPQSRRQARLGRAYVTWRQFSANRLAVVGLLIIIALVLVAALADVIAPHSPVIGDLTNAYLKPPGTPGYLLGTDDLGRDILSRLIYGSRWTLYIVVLVAIISAPIGLIIGMVSGYLGGWVDTVLMRITDIFLAFPKLVLALAFAGALGAGIENAVIAIAITSWPPYARLARAETMTVRHSDYIAAVQLMGASSLRIIFRHIMPLCISSVIVRVTLDMAGVILTAAGLGFLGLGAQPPLPEWGVMIANGFKYYLDQWWVAAMPGIAILIVSLGFNLLGDGLRDALDPKESGQ</sequence>
<evidence type="ECO:0000259" key="10">
    <source>
        <dbReference type="PROSITE" id="PS50928"/>
    </source>
</evidence>
<evidence type="ECO:0000313" key="12">
    <source>
        <dbReference type="Proteomes" id="UP000199205"/>
    </source>
</evidence>
<keyword evidence="6" id="KW-0653">Protein transport</keyword>